<sequence>MEKQARIVLAMTAVVLSVMLGVACFFRAPKPAAVQTAVASAQDIYNSITVQGIVEAADSVAVCPYENAVITAVYAAVGDSVEAGDILCSLVPREGKELEASSLQSVWKSFSESSDQTVAAEERDAIRAPVSGTVLTLPMENEQVWSEVPCVQIADLNNMQVRVRTPEVYAGNLQRGQMANITASAAGERVYSASVASISPVAVRTVSLTGESGEATVEAVLPLRGSTEGLRPGYSVTAKIFTDYHPQAVAVPYEAVCQRGKQEYVFCVQDGRAVQKAVTTGYLLEEVTEITEGLTAGELVILSPSDDLTDGTPVEVAA</sequence>
<dbReference type="Proteomes" id="UP000606499">
    <property type="component" value="Unassembled WGS sequence"/>
</dbReference>
<comment type="caution">
    <text evidence="4">The sequence shown here is derived from an EMBL/GenBank/DDBJ whole genome shotgun (WGS) entry which is preliminary data.</text>
</comment>
<protein>
    <submittedName>
        <fullName evidence="4">Efflux RND transporter periplasmic adaptor subunit</fullName>
    </submittedName>
</protein>
<dbReference type="GO" id="GO:1990281">
    <property type="term" value="C:efflux pump complex"/>
    <property type="evidence" value="ECO:0007669"/>
    <property type="project" value="TreeGrafter"/>
</dbReference>
<dbReference type="Gene3D" id="2.40.30.170">
    <property type="match status" value="1"/>
</dbReference>
<dbReference type="Gene3D" id="2.40.420.20">
    <property type="match status" value="1"/>
</dbReference>
<accession>A0A923RVE9</accession>
<dbReference type="AlphaFoldDB" id="A0A923RVE9"/>
<evidence type="ECO:0000313" key="5">
    <source>
        <dbReference type="Proteomes" id="UP000606499"/>
    </source>
</evidence>
<dbReference type="PANTHER" id="PTHR30469">
    <property type="entry name" value="MULTIDRUG RESISTANCE PROTEIN MDTA"/>
    <property type="match status" value="1"/>
</dbReference>
<dbReference type="RefSeq" id="WP_107630474.1">
    <property type="nucleotide sequence ID" value="NZ_JACOPL010000001.1"/>
</dbReference>
<feature type="domain" description="YknX-like C-terminal permuted SH3-like" evidence="3">
    <location>
        <begin position="249"/>
        <end position="316"/>
    </location>
</feature>
<proteinExistence type="inferred from homology"/>
<evidence type="ECO:0000259" key="3">
    <source>
        <dbReference type="Pfam" id="PF25989"/>
    </source>
</evidence>
<evidence type="ECO:0000256" key="1">
    <source>
        <dbReference type="ARBA" id="ARBA00009477"/>
    </source>
</evidence>
<reference evidence="4" key="1">
    <citation type="submission" date="2020-08" db="EMBL/GenBank/DDBJ databases">
        <title>Genome public.</title>
        <authorList>
            <person name="Liu C."/>
            <person name="Sun Q."/>
        </authorList>
    </citation>
    <scope>NUCLEOTIDE SEQUENCE</scope>
    <source>
        <strain evidence="4">NSJ-28</strain>
    </source>
</reference>
<dbReference type="GO" id="GO:0015562">
    <property type="term" value="F:efflux transmembrane transporter activity"/>
    <property type="evidence" value="ECO:0007669"/>
    <property type="project" value="TreeGrafter"/>
</dbReference>
<dbReference type="NCBIfam" id="TIGR01730">
    <property type="entry name" value="RND_mfp"/>
    <property type="match status" value="1"/>
</dbReference>
<dbReference type="EMBL" id="JACOPL010000001">
    <property type="protein sequence ID" value="MBC5724066.1"/>
    <property type="molecule type" value="Genomic_DNA"/>
</dbReference>
<dbReference type="InterPro" id="IPR058637">
    <property type="entry name" value="YknX-like_C"/>
</dbReference>
<dbReference type="Gene3D" id="2.40.50.100">
    <property type="match status" value="1"/>
</dbReference>
<name>A0A923RVE9_9FIRM</name>
<feature type="transmembrane region" description="Helical" evidence="2">
    <location>
        <begin position="7"/>
        <end position="28"/>
    </location>
</feature>
<keyword evidence="2" id="KW-0472">Membrane</keyword>
<keyword evidence="5" id="KW-1185">Reference proteome</keyword>
<comment type="similarity">
    <text evidence="1">Belongs to the membrane fusion protein (MFP) (TC 8.A.1) family.</text>
</comment>
<dbReference type="PROSITE" id="PS51257">
    <property type="entry name" value="PROKAR_LIPOPROTEIN"/>
    <property type="match status" value="1"/>
</dbReference>
<evidence type="ECO:0000313" key="4">
    <source>
        <dbReference type="EMBL" id="MBC5724066.1"/>
    </source>
</evidence>
<evidence type="ECO:0000256" key="2">
    <source>
        <dbReference type="SAM" id="Phobius"/>
    </source>
</evidence>
<keyword evidence="2" id="KW-0812">Transmembrane</keyword>
<dbReference type="Pfam" id="PF25989">
    <property type="entry name" value="YknX_C"/>
    <property type="match status" value="1"/>
</dbReference>
<organism evidence="4 5">
    <name type="scientific">Agathobaculum faecis</name>
    <dbReference type="NCBI Taxonomy" id="2763013"/>
    <lineage>
        <taxon>Bacteria</taxon>
        <taxon>Bacillati</taxon>
        <taxon>Bacillota</taxon>
        <taxon>Clostridia</taxon>
        <taxon>Eubacteriales</taxon>
        <taxon>Butyricicoccaceae</taxon>
        <taxon>Agathobaculum</taxon>
    </lineage>
</organism>
<gene>
    <name evidence="4" type="ORF">H8S45_01070</name>
</gene>
<dbReference type="InterPro" id="IPR006143">
    <property type="entry name" value="RND_pump_MFP"/>
</dbReference>
<keyword evidence="2" id="KW-1133">Transmembrane helix</keyword>